<dbReference type="EMBL" id="GG662763">
    <property type="protein sequence ID" value="EWS75346.1"/>
    <property type="molecule type" value="Genomic_DNA"/>
</dbReference>
<reference evidence="2" key="1">
    <citation type="journal article" date="2006" name="PLoS Biol.">
        <title>Macronuclear genome sequence of the ciliate Tetrahymena thermophila, a model eukaryote.</title>
        <authorList>
            <person name="Eisen J.A."/>
            <person name="Coyne R.S."/>
            <person name="Wu M."/>
            <person name="Wu D."/>
            <person name="Thiagarajan M."/>
            <person name="Wortman J.R."/>
            <person name="Badger J.H."/>
            <person name="Ren Q."/>
            <person name="Amedeo P."/>
            <person name="Jones K.M."/>
            <person name="Tallon L.J."/>
            <person name="Delcher A.L."/>
            <person name="Salzberg S.L."/>
            <person name="Silva J.C."/>
            <person name="Haas B.J."/>
            <person name="Majoros W.H."/>
            <person name="Farzad M."/>
            <person name="Carlton J.M."/>
            <person name="Smith R.K. Jr."/>
            <person name="Garg J."/>
            <person name="Pearlman R.E."/>
            <person name="Karrer K.M."/>
            <person name="Sun L."/>
            <person name="Manning G."/>
            <person name="Elde N.C."/>
            <person name="Turkewitz A.P."/>
            <person name="Asai D.J."/>
            <person name="Wilkes D.E."/>
            <person name="Wang Y."/>
            <person name="Cai H."/>
            <person name="Collins K."/>
            <person name="Stewart B.A."/>
            <person name="Lee S.R."/>
            <person name="Wilamowska K."/>
            <person name="Weinberg Z."/>
            <person name="Ruzzo W.L."/>
            <person name="Wloga D."/>
            <person name="Gaertig J."/>
            <person name="Frankel J."/>
            <person name="Tsao C.-C."/>
            <person name="Gorovsky M.A."/>
            <person name="Keeling P.J."/>
            <person name="Waller R.F."/>
            <person name="Patron N.J."/>
            <person name="Cherry J.M."/>
            <person name="Stover N.A."/>
            <person name="Krieger C.J."/>
            <person name="del Toro C."/>
            <person name="Ryder H.F."/>
            <person name="Williamson S.C."/>
            <person name="Barbeau R.A."/>
            <person name="Hamilton E.P."/>
            <person name="Orias E."/>
        </authorList>
    </citation>
    <scope>NUCLEOTIDE SEQUENCE [LARGE SCALE GENOMIC DNA]</scope>
    <source>
        <strain evidence="2">SB210</strain>
    </source>
</reference>
<accession>W7XJA4</accession>
<dbReference type="GeneID" id="24440733"/>
<dbReference type="RefSeq" id="XP_012652106.1">
    <property type="nucleotide sequence ID" value="XM_012796652.1"/>
</dbReference>
<evidence type="ECO:0000313" key="2">
    <source>
        <dbReference type="Proteomes" id="UP000009168"/>
    </source>
</evidence>
<dbReference type="InParanoid" id="W7XJA4"/>
<proteinExistence type="predicted"/>
<keyword evidence="2" id="KW-1185">Reference proteome</keyword>
<dbReference type="KEGG" id="tet:TTHERM_000800229"/>
<organism evidence="1 2">
    <name type="scientific">Tetrahymena thermophila (strain SB210)</name>
    <dbReference type="NCBI Taxonomy" id="312017"/>
    <lineage>
        <taxon>Eukaryota</taxon>
        <taxon>Sar</taxon>
        <taxon>Alveolata</taxon>
        <taxon>Ciliophora</taxon>
        <taxon>Intramacronucleata</taxon>
        <taxon>Oligohymenophorea</taxon>
        <taxon>Hymenostomatida</taxon>
        <taxon>Tetrahymenina</taxon>
        <taxon>Tetrahymenidae</taxon>
        <taxon>Tetrahymena</taxon>
    </lineage>
</organism>
<protein>
    <submittedName>
        <fullName evidence="1">Uncharacterized protein</fullName>
    </submittedName>
</protein>
<sequence length="214" mass="24937">MSLYQFLRAFNSYKLANYSLQSVPFLFKYKKEIVKIIVKIQQTIIAGWQQTTIRAKEINIIHTYAIITPNINKKYINEQIQFIHQQEQFSVFVIFVPSESVYVVYSCEHKFLHPQYANKRIKKVGKTAKTAKGQYIRSSNDQALKHSNKTIKQIKLINEKTTPVIYIANDPNVQIPYLKFAHSSYTIAVRGDIEITKMKSQNKLIQSMQEISNL</sequence>
<dbReference type="Proteomes" id="UP000009168">
    <property type="component" value="Unassembled WGS sequence"/>
</dbReference>
<evidence type="ECO:0000313" key="1">
    <source>
        <dbReference type="EMBL" id="EWS75346.1"/>
    </source>
</evidence>
<name>W7XJA4_TETTS</name>
<dbReference type="AlphaFoldDB" id="W7XJA4"/>
<gene>
    <name evidence="1" type="ORF">TTHERM_000800229</name>
</gene>